<evidence type="ECO:0000256" key="3">
    <source>
        <dbReference type="ARBA" id="ARBA00023136"/>
    </source>
</evidence>
<keyword evidence="2" id="KW-0812">Transmembrane</keyword>
<evidence type="ECO:0000259" key="4">
    <source>
        <dbReference type="Pfam" id="PF01103"/>
    </source>
</evidence>
<proteinExistence type="predicted"/>
<dbReference type="PANTHER" id="PTHR12815:SF42">
    <property type="entry name" value="BACTERIAL SURFACE ANTIGEN (D15) DOMAIN-CONTAINING PROTEIN"/>
    <property type="match status" value="1"/>
</dbReference>
<sequence>MLDAGHARPPPVPGGPERLRLKRPLPLIVVALTVLGAATAVQAEPRALVRGEVDGDLFEALERAVGETDARIENRFQARRRAAAAAANAEALLRSEGYYQSVIEEVVEGESPPRAVIIVTPGPRFALDQPRVDWLQTPPDDQTAQAVLGTVETKPGAPGRAADVIAMEGRIVSGLTRRGYADAAVEPRRVVVDHAVFLVQPTYRIDAGDLVRLDGVRLETRGPTRPAWVGGLAPWTEGDVYDPDDVAELERRLLETGVYDGVGVALAPADQTDDQGLRPIIVTLTDRPRRILEAGVSYSTTEAGVDGIWTWHNRFGRADTLRFLARAARIDSRIGAELSLPHWRRPGQTLSLASAAVYEDTDAYERTAINLSADLRQRFDRTSWYSYGVGLEGGLYNETRFDPITRGPVDVERDLVILTGRGGFNLDRSNDPLDPRRGWRLSGSAQPTAVTGDDDVYFLRADVTGTGYLPLQDEGRTVLAGRLRVGSIVGAEEFVVPSDRLFYSGGGGSVRGYAYQGVGPRLTDNTPRGGLSLFEASVEVRRDIGENFGAVVFVDGGAVGFEETPNLSNMRYGAGFGVRYRLPFGPIRADVAFPLDKREGDADFQLYISIGQAF</sequence>
<accession>A0A8E0NBF6</accession>
<evidence type="ECO:0000256" key="2">
    <source>
        <dbReference type="ARBA" id="ARBA00022452"/>
    </source>
</evidence>
<gene>
    <name evidence="5" type="ORF">MBEBAB_1392</name>
</gene>
<dbReference type="InterPro" id="IPR039910">
    <property type="entry name" value="D15-like"/>
</dbReference>
<dbReference type="AlphaFoldDB" id="A0A8E0NBF6"/>
<dbReference type="Proteomes" id="UP000016569">
    <property type="component" value="Unassembled WGS sequence"/>
</dbReference>
<dbReference type="Gene3D" id="3.10.20.310">
    <property type="entry name" value="membrane protein fhac"/>
    <property type="match status" value="1"/>
</dbReference>
<reference evidence="6" key="1">
    <citation type="journal article" date="2013" name="Genome Announc.">
        <title>Draft Genome Sequence of the Dimorphic Prosthecate Bacterium Brevundimonas abyssalis TAR-001T.</title>
        <authorList>
            <person name="Tsubouchi T."/>
            <person name="Nishi S."/>
            <person name="Usui K."/>
            <person name="Shimane Y."/>
            <person name="Takaki Y."/>
            <person name="Maruyama T."/>
            <person name="Hatada Y."/>
        </authorList>
    </citation>
    <scope>NUCLEOTIDE SEQUENCE [LARGE SCALE GENOMIC DNA]</scope>
    <source>
        <strain evidence="6">TAR-001</strain>
    </source>
</reference>
<evidence type="ECO:0000313" key="6">
    <source>
        <dbReference type="Proteomes" id="UP000016569"/>
    </source>
</evidence>
<name>A0A8E0NBF6_9CAUL</name>
<evidence type="ECO:0000313" key="5">
    <source>
        <dbReference type="EMBL" id="GAD59142.1"/>
    </source>
</evidence>
<feature type="domain" description="Bacterial surface antigen (D15)" evidence="4">
    <location>
        <begin position="313"/>
        <end position="614"/>
    </location>
</feature>
<dbReference type="Gene3D" id="2.40.160.50">
    <property type="entry name" value="membrane protein fhac: a member of the omp85/tpsb transporter family"/>
    <property type="match status" value="1"/>
</dbReference>
<organism evidence="5 6">
    <name type="scientific">Brevundimonas abyssalis TAR-001</name>
    <dbReference type="NCBI Taxonomy" id="1391729"/>
    <lineage>
        <taxon>Bacteria</taxon>
        <taxon>Pseudomonadati</taxon>
        <taxon>Pseudomonadota</taxon>
        <taxon>Alphaproteobacteria</taxon>
        <taxon>Caulobacterales</taxon>
        <taxon>Caulobacteraceae</taxon>
        <taxon>Brevundimonas</taxon>
    </lineage>
</organism>
<evidence type="ECO:0000256" key="1">
    <source>
        <dbReference type="ARBA" id="ARBA00004370"/>
    </source>
</evidence>
<keyword evidence="6" id="KW-1185">Reference proteome</keyword>
<comment type="caution">
    <text evidence="5">The sequence shown here is derived from an EMBL/GenBank/DDBJ whole genome shotgun (WGS) entry which is preliminary data.</text>
</comment>
<dbReference type="PANTHER" id="PTHR12815">
    <property type="entry name" value="SORTING AND ASSEMBLY MACHINERY SAMM50 PROTEIN FAMILY MEMBER"/>
    <property type="match status" value="1"/>
</dbReference>
<dbReference type="InterPro" id="IPR000184">
    <property type="entry name" value="Bac_surfAg_D15"/>
</dbReference>
<keyword evidence="2" id="KW-1134">Transmembrane beta strand</keyword>
<comment type="subcellular location">
    <subcellularLocation>
        <location evidence="1">Membrane</location>
    </subcellularLocation>
</comment>
<dbReference type="GO" id="GO:0019867">
    <property type="term" value="C:outer membrane"/>
    <property type="evidence" value="ECO:0007669"/>
    <property type="project" value="InterPro"/>
</dbReference>
<protein>
    <submittedName>
        <fullName evidence="5">Outer membrane protein</fullName>
    </submittedName>
</protein>
<keyword evidence="3" id="KW-0472">Membrane</keyword>
<dbReference type="Pfam" id="PF01103">
    <property type="entry name" value="Omp85"/>
    <property type="match status" value="1"/>
</dbReference>
<dbReference type="EMBL" id="BATC01000019">
    <property type="protein sequence ID" value="GAD59142.1"/>
    <property type="molecule type" value="Genomic_DNA"/>
</dbReference>